<protein>
    <submittedName>
        <fullName evidence="1">Uncharacterized protein</fullName>
    </submittedName>
</protein>
<comment type="caution">
    <text evidence="1">The sequence shown here is derived from an EMBL/GenBank/DDBJ whole genome shotgun (WGS) entry which is preliminary data.</text>
</comment>
<evidence type="ECO:0000313" key="2">
    <source>
        <dbReference type="Proteomes" id="UP000091857"/>
    </source>
</evidence>
<dbReference type="Proteomes" id="UP000091857">
    <property type="component" value="Chromosome 15"/>
</dbReference>
<dbReference type="EMBL" id="CM004401">
    <property type="protein sequence ID" value="KAG8637828.1"/>
    <property type="molecule type" value="Genomic_DNA"/>
</dbReference>
<reference evidence="2" key="1">
    <citation type="journal article" date="2016" name="Nat. Biotechnol.">
        <title>Sequencing wild and cultivated cassava and related species reveals extensive interspecific hybridization and genetic diversity.</title>
        <authorList>
            <person name="Bredeson J.V."/>
            <person name="Lyons J.B."/>
            <person name="Prochnik S.E."/>
            <person name="Wu G.A."/>
            <person name="Ha C.M."/>
            <person name="Edsinger-Gonzales E."/>
            <person name="Grimwood J."/>
            <person name="Schmutz J."/>
            <person name="Rabbi I.Y."/>
            <person name="Egesi C."/>
            <person name="Nauluvula P."/>
            <person name="Lebot V."/>
            <person name="Ndunguru J."/>
            <person name="Mkamilo G."/>
            <person name="Bart R.S."/>
            <person name="Setter T.L."/>
            <person name="Gleadow R.M."/>
            <person name="Kulakow P."/>
            <person name="Ferguson M.E."/>
            <person name="Rounsley S."/>
            <person name="Rokhsar D.S."/>
        </authorList>
    </citation>
    <scope>NUCLEOTIDE SEQUENCE [LARGE SCALE GENOMIC DNA]</scope>
    <source>
        <strain evidence="2">cv. AM560-2</strain>
    </source>
</reference>
<name>A0ACB7GBZ6_MANES</name>
<sequence>MRKKEVGGVTRPAAIGFEGGETPCRGGNVNLARTKLPSIWVPSMYIKAFSASALALNSTYPYPLGRLIVWSIASSTCTTSPKLLNISFKWPSCTFLLSEPM</sequence>
<organism evidence="1 2">
    <name type="scientific">Manihot esculenta</name>
    <name type="common">Cassava</name>
    <name type="synonym">Jatropha manihot</name>
    <dbReference type="NCBI Taxonomy" id="3983"/>
    <lineage>
        <taxon>Eukaryota</taxon>
        <taxon>Viridiplantae</taxon>
        <taxon>Streptophyta</taxon>
        <taxon>Embryophyta</taxon>
        <taxon>Tracheophyta</taxon>
        <taxon>Spermatophyta</taxon>
        <taxon>Magnoliopsida</taxon>
        <taxon>eudicotyledons</taxon>
        <taxon>Gunneridae</taxon>
        <taxon>Pentapetalae</taxon>
        <taxon>rosids</taxon>
        <taxon>fabids</taxon>
        <taxon>Malpighiales</taxon>
        <taxon>Euphorbiaceae</taxon>
        <taxon>Crotonoideae</taxon>
        <taxon>Manihoteae</taxon>
        <taxon>Manihot</taxon>
    </lineage>
</organism>
<evidence type="ECO:0000313" key="1">
    <source>
        <dbReference type="EMBL" id="KAG8637828.1"/>
    </source>
</evidence>
<accession>A0ACB7GBZ6</accession>
<proteinExistence type="predicted"/>
<keyword evidence="2" id="KW-1185">Reference proteome</keyword>
<gene>
    <name evidence="1" type="ORF">MANES_15G168450v8</name>
</gene>